<gene>
    <name evidence="2" type="ORF">UFOVP1066_218</name>
    <name evidence="3" type="ORF">UFOVP1315_119</name>
    <name evidence="4" type="ORF">UFOVP1421_80</name>
    <name evidence="5" type="ORF">UFOVP1525_90</name>
    <name evidence="1" type="ORF">UFOVP909_53</name>
</gene>
<evidence type="ECO:0000313" key="2">
    <source>
        <dbReference type="EMBL" id="CAB4182321.1"/>
    </source>
</evidence>
<evidence type="ECO:0000313" key="4">
    <source>
        <dbReference type="EMBL" id="CAB4211473.1"/>
    </source>
</evidence>
<dbReference type="EMBL" id="LR797272">
    <property type="protein sequence ID" value="CAB4198499.1"/>
    <property type="molecule type" value="Genomic_DNA"/>
</dbReference>
<dbReference type="EMBL" id="LR798454">
    <property type="protein sequence ID" value="CAB5238585.1"/>
    <property type="molecule type" value="Genomic_DNA"/>
</dbReference>
<protein>
    <submittedName>
        <fullName evidence="1">Uncharacterized protein</fullName>
    </submittedName>
</protein>
<evidence type="ECO:0000313" key="3">
    <source>
        <dbReference type="EMBL" id="CAB4198499.1"/>
    </source>
</evidence>
<dbReference type="EMBL" id="LR797019">
    <property type="protein sequence ID" value="CAB4182321.1"/>
    <property type="molecule type" value="Genomic_DNA"/>
</dbReference>
<dbReference type="EMBL" id="LR797375">
    <property type="protein sequence ID" value="CAB4211473.1"/>
    <property type="molecule type" value="Genomic_DNA"/>
</dbReference>
<reference evidence="1" key="1">
    <citation type="submission" date="2020-05" db="EMBL/GenBank/DDBJ databases">
        <authorList>
            <person name="Chiriac C."/>
            <person name="Salcher M."/>
            <person name="Ghai R."/>
            <person name="Kavagutti S V."/>
        </authorList>
    </citation>
    <scope>NUCLEOTIDE SEQUENCE</scope>
</reference>
<organism evidence="1">
    <name type="scientific">uncultured Caudovirales phage</name>
    <dbReference type="NCBI Taxonomy" id="2100421"/>
    <lineage>
        <taxon>Viruses</taxon>
        <taxon>Duplodnaviria</taxon>
        <taxon>Heunggongvirae</taxon>
        <taxon>Uroviricota</taxon>
        <taxon>Caudoviricetes</taxon>
        <taxon>Peduoviridae</taxon>
        <taxon>Maltschvirus</taxon>
        <taxon>Maltschvirus maltsch</taxon>
    </lineage>
</organism>
<dbReference type="EMBL" id="LR796861">
    <property type="protein sequence ID" value="CAB4170434.1"/>
    <property type="molecule type" value="Genomic_DNA"/>
</dbReference>
<name>A0A6J5PSH0_9CAUD</name>
<sequence length="69" mass="8462">MNPKDYQMEIKKPLSFEEWKGNIAPQYQGEKLKAFDRLHNVDYKKEFDEMLQREYAEYCDNLNGNWLLR</sequence>
<evidence type="ECO:0000313" key="1">
    <source>
        <dbReference type="EMBL" id="CAB4170434.1"/>
    </source>
</evidence>
<accession>A0A6J5PSH0</accession>
<evidence type="ECO:0000313" key="5">
    <source>
        <dbReference type="EMBL" id="CAB5238585.1"/>
    </source>
</evidence>
<proteinExistence type="predicted"/>